<protein>
    <submittedName>
        <fullName evidence="5">Acyltransferase</fullName>
    </submittedName>
</protein>
<gene>
    <name evidence="5" type="ORF">AMYX_38260</name>
</gene>
<dbReference type="PANTHER" id="PTHR10434">
    <property type="entry name" value="1-ACYL-SN-GLYCEROL-3-PHOSPHATE ACYLTRANSFERASE"/>
    <property type="match status" value="1"/>
</dbReference>
<feature type="domain" description="Phospholipid/glycerol acyltransferase" evidence="4">
    <location>
        <begin position="36"/>
        <end position="148"/>
    </location>
</feature>
<accession>A0A7I9VRP2</accession>
<dbReference type="GO" id="GO:0006654">
    <property type="term" value="P:phosphatidic acid biosynthetic process"/>
    <property type="evidence" value="ECO:0007669"/>
    <property type="project" value="TreeGrafter"/>
</dbReference>
<dbReference type="Pfam" id="PF01553">
    <property type="entry name" value="Acyltransferase"/>
    <property type="match status" value="1"/>
</dbReference>
<dbReference type="PANTHER" id="PTHR10434:SF9">
    <property type="entry name" value="PHOSPHOLIPID_GLYCEROL ACYLTRANSFERASE DOMAIN-CONTAINING PROTEIN"/>
    <property type="match status" value="1"/>
</dbReference>
<evidence type="ECO:0000256" key="3">
    <source>
        <dbReference type="ARBA" id="ARBA00023315"/>
    </source>
</evidence>
<reference evidence="6" key="1">
    <citation type="journal article" date="2020" name="Appl. Environ. Microbiol.">
        <title>Diazotrophic Anaeromyxobacter Isolates from Soils.</title>
        <authorList>
            <person name="Masuda Y."/>
            <person name="Yamanaka H."/>
            <person name="Xu Z.X."/>
            <person name="Shiratori Y."/>
            <person name="Aono T."/>
            <person name="Amachi S."/>
            <person name="Senoo K."/>
            <person name="Itoh H."/>
        </authorList>
    </citation>
    <scope>NUCLEOTIDE SEQUENCE [LARGE SCALE GENOMIC DNA]</scope>
    <source>
        <strain evidence="6">R267</strain>
    </source>
</reference>
<sequence length="197" mass="22152">MSRPLVPARIGRLARWVLAAFGWTVDVAWPPVPRCVIVVYPHTSNWDFALGYLAKLATGLPVHWIGKDTLFRWPVAGLLRRMGGIPVNRRERTGLTERLAAELRGRPRMWLALAPEGTRARTDHWKSGFYRLALAAGVPVGLAFIDYRAKVVGLRTYLTLTGDVERDLARVRAVYAGKVGRHPEQAGEIRLLRDRDP</sequence>
<dbReference type="EMBL" id="BJTG01000010">
    <property type="protein sequence ID" value="GEJ59085.1"/>
    <property type="molecule type" value="Genomic_DNA"/>
</dbReference>
<dbReference type="GO" id="GO:0003841">
    <property type="term" value="F:1-acylglycerol-3-phosphate O-acyltransferase activity"/>
    <property type="evidence" value="ECO:0007669"/>
    <property type="project" value="TreeGrafter"/>
</dbReference>
<proteinExistence type="predicted"/>
<dbReference type="Proteomes" id="UP000503640">
    <property type="component" value="Unassembled WGS sequence"/>
</dbReference>
<organism evidence="5 6">
    <name type="scientific">Anaeromyxobacter diazotrophicus</name>
    <dbReference type="NCBI Taxonomy" id="2590199"/>
    <lineage>
        <taxon>Bacteria</taxon>
        <taxon>Pseudomonadati</taxon>
        <taxon>Myxococcota</taxon>
        <taxon>Myxococcia</taxon>
        <taxon>Myxococcales</taxon>
        <taxon>Cystobacterineae</taxon>
        <taxon>Anaeromyxobacteraceae</taxon>
        <taxon>Anaeromyxobacter</taxon>
    </lineage>
</organism>
<dbReference type="SMART" id="SM00563">
    <property type="entry name" value="PlsC"/>
    <property type="match status" value="1"/>
</dbReference>
<dbReference type="SUPFAM" id="SSF69593">
    <property type="entry name" value="Glycerol-3-phosphate (1)-acyltransferase"/>
    <property type="match status" value="1"/>
</dbReference>
<name>A0A7I9VRP2_9BACT</name>
<keyword evidence="3 5" id="KW-0012">Acyltransferase</keyword>
<evidence type="ECO:0000256" key="1">
    <source>
        <dbReference type="ARBA" id="ARBA00005189"/>
    </source>
</evidence>
<comment type="pathway">
    <text evidence="1">Lipid metabolism.</text>
</comment>
<evidence type="ECO:0000313" key="6">
    <source>
        <dbReference type="Proteomes" id="UP000503640"/>
    </source>
</evidence>
<evidence type="ECO:0000256" key="2">
    <source>
        <dbReference type="ARBA" id="ARBA00022679"/>
    </source>
</evidence>
<dbReference type="InterPro" id="IPR002123">
    <property type="entry name" value="Plipid/glycerol_acylTrfase"/>
</dbReference>
<dbReference type="RefSeq" id="WP_176068247.1">
    <property type="nucleotide sequence ID" value="NZ_BJTG01000010.1"/>
</dbReference>
<comment type="caution">
    <text evidence="5">The sequence shown here is derived from an EMBL/GenBank/DDBJ whole genome shotgun (WGS) entry which is preliminary data.</text>
</comment>
<keyword evidence="2 5" id="KW-0808">Transferase</keyword>
<keyword evidence="6" id="KW-1185">Reference proteome</keyword>
<evidence type="ECO:0000259" key="4">
    <source>
        <dbReference type="SMART" id="SM00563"/>
    </source>
</evidence>
<evidence type="ECO:0000313" key="5">
    <source>
        <dbReference type="EMBL" id="GEJ59085.1"/>
    </source>
</evidence>
<dbReference type="AlphaFoldDB" id="A0A7I9VRP2"/>